<gene>
    <name evidence="2" type="primary">LOC108737375</name>
</gene>
<dbReference type="InParanoid" id="A0A1W4WYV2"/>
<keyword evidence="1" id="KW-1185">Reference proteome</keyword>
<evidence type="ECO:0000313" key="1">
    <source>
        <dbReference type="Proteomes" id="UP000192223"/>
    </source>
</evidence>
<name>A0A1W4WYV2_AGRPL</name>
<dbReference type="RefSeq" id="XP_018325697.1">
    <property type="nucleotide sequence ID" value="XM_018470195.1"/>
</dbReference>
<accession>A0A1W4WYV2</accession>
<sequence>MDTCRCEEFDKIAENIRAWVPGSIHLIQKIKCVPDNAVLKWKKTFEDPLSTYPAVSEIYKPTMCSATTTPHMCLETKWIPVDPCLVSLRLVNQCRTLKDSPLY</sequence>
<dbReference type="Proteomes" id="UP000192223">
    <property type="component" value="Unplaced"/>
</dbReference>
<dbReference type="AlphaFoldDB" id="A0A1W4WYV2"/>
<dbReference type="GeneID" id="108737375"/>
<organism evidence="1 2">
    <name type="scientific">Agrilus planipennis</name>
    <name type="common">Emerald ash borer</name>
    <name type="synonym">Agrilus marcopoli</name>
    <dbReference type="NCBI Taxonomy" id="224129"/>
    <lineage>
        <taxon>Eukaryota</taxon>
        <taxon>Metazoa</taxon>
        <taxon>Ecdysozoa</taxon>
        <taxon>Arthropoda</taxon>
        <taxon>Hexapoda</taxon>
        <taxon>Insecta</taxon>
        <taxon>Pterygota</taxon>
        <taxon>Neoptera</taxon>
        <taxon>Endopterygota</taxon>
        <taxon>Coleoptera</taxon>
        <taxon>Polyphaga</taxon>
        <taxon>Elateriformia</taxon>
        <taxon>Buprestoidea</taxon>
        <taxon>Buprestidae</taxon>
        <taxon>Agrilinae</taxon>
        <taxon>Agrilus</taxon>
    </lineage>
</organism>
<dbReference type="KEGG" id="apln:108737375"/>
<reference evidence="2" key="1">
    <citation type="submission" date="2025-08" db="UniProtKB">
        <authorList>
            <consortium name="RefSeq"/>
        </authorList>
    </citation>
    <scope>IDENTIFICATION</scope>
    <source>
        <tissue evidence="2">Entire body</tissue>
    </source>
</reference>
<proteinExistence type="predicted"/>
<evidence type="ECO:0000313" key="2">
    <source>
        <dbReference type="RefSeq" id="XP_018325697.1"/>
    </source>
</evidence>
<protein>
    <submittedName>
        <fullName evidence="2">Uncharacterized protein LOC108737375</fullName>
    </submittedName>
</protein>